<dbReference type="Gramene" id="KMS95485">
    <property type="protein sequence ID" value="KMS95485"/>
    <property type="gene ID" value="BVRB_007730"/>
</dbReference>
<evidence type="ECO:0000313" key="2">
    <source>
        <dbReference type="EMBL" id="KMS95485.1"/>
    </source>
</evidence>
<evidence type="ECO:0000313" key="3">
    <source>
        <dbReference type="Proteomes" id="UP000035740"/>
    </source>
</evidence>
<dbReference type="OrthoDB" id="1735564at2759"/>
<sequence>MQVLRFCIIDHQHHPQIQHSFQHHQQHHPQPVPFTAPTSIQSQTQPIRYPLASSGRGILPTLGCTRPNSTQHQQYQHQPSAHLLLRSVNAHISPAPAAARPGPFP</sequence>
<dbReference type="EMBL" id="KQ090462">
    <property type="protein sequence ID" value="KMS95485.1"/>
    <property type="molecule type" value="Genomic_DNA"/>
</dbReference>
<keyword evidence="3" id="KW-1185">Reference proteome</keyword>
<dbReference type="Proteomes" id="UP000035740">
    <property type="component" value="Unassembled WGS sequence"/>
</dbReference>
<protein>
    <submittedName>
        <fullName evidence="2">Uncharacterized protein</fullName>
    </submittedName>
</protein>
<feature type="region of interest" description="Disordered" evidence="1">
    <location>
        <begin position="20"/>
        <end position="45"/>
    </location>
</feature>
<feature type="compositionally biased region" description="Polar residues" evidence="1">
    <location>
        <begin position="36"/>
        <end position="45"/>
    </location>
</feature>
<reference evidence="2 3" key="1">
    <citation type="journal article" date="2014" name="Nature">
        <title>The genome of the recently domesticated crop plant sugar beet (Beta vulgaris).</title>
        <authorList>
            <person name="Dohm J.C."/>
            <person name="Minoche A.E."/>
            <person name="Holtgrawe D."/>
            <person name="Capella-Gutierrez S."/>
            <person name="Zakrzewski F."/>
            <person name="Tafer H."/>
            <person name="Rupp O."/>
            <person name="Sorensen T.R."/>
            <person name="Stracke R."/>
            <person name="Reinhardt R."/>
            <person name="Goesmann A."/>
            <person name="Kraft T."/>
            <person name="Schulz B."/>
            <person name="Stadler P.F."/>
            <person name="Schmidt T."/>
            <person name="Gabaldon T."/>
            <person name="Lehrach H."/>
            <person name="Weisshaar B."/>
            <person name="Himmelbauer H."/>
        </authorList>
    </citation>
    <scope>NUCLEOTIDE SEQUENCE [LARGE SCALE GENOMIC DNA]</scope>
    <source>
        <tissue evidence="2">Taproot</tissue>
    </source>
</reference>
<name>A0A0J8DX93_BETVV</name>
<proteinExistence type="predicted"/>
<accession>A0A0J8DX93</accession>
<dbReference type="AlphaFoldDB" id="A0A0J8DX93"/>
<organism evidence="2 3">
    <name type="scientific">Beta vulgaris subsp. vulgaris</name>
    <name type="common">Beet</name>
    <dbReference type="NCBI Taxonomy" id="3555"/>
    <lineage>
        <taxon>Eukaryota</taxon>
        <taxon>Viridiplantae</taxon>
        <taxon>Streptophyta</taxon>
        <taxon>Embryophyta</taxon>
        <taxon>Tracheophyta</taxon>
        <taxon>Spermatophyta</taxon>
        <taxon>Magnoliopsida</taxon>
        <taxon>eudicotyledons</taxon>
        <taxon>Gunneridae</taxon>
        <taxon>Pentapetalae</taxon>
        <taxon>Caryophyllales</taxon>
        <taxon>Chenopodiaceae</taxon>
        <taxon>Betoideae</taxon>
        <taxon>Beta</taxon>
    </lineage>
</organism>
<evidence type="ECO:0000256" key="1">
    <source>
        <dbReference type="SAM" id="MobiDB-lite"/>
    </source>
</evidence>
<gene>
    <name evidence="2" type="ORF">BVRB_007730</name>
</gene>